<evidence type="ECO:0000313" key="7">
    <source>
        <dbReference type="EMBL" id="KAK7045333.1"/>
    </source>
</evidence>
<dbReference type="Gene3D" id="2.60.40.420">
    <property type="entry name" value="Cupredoxins - blue copper proteins"/>
    <property type="match status" value="3"/>
</dbReference>
<keyword evidence="4" id="KW-0732">Signal</keyword>
<dbReference type="GO" id="GO:0016491">
    <property type="term" value="F:oxidoreductase activity"/>
    <property type="evidence" value="ECO:0007669"/>
    <property type="project" value="UniProtKB-KW"/>
</dbReference>
<reference evidence="7 8" key="1">
    <citation type="submission" date="2024-01" db="EMBL/GenBank/DDBJ databases">
        <title>A draft genome for a cacao thread blight-causing isolate of Paramarasmius palmivorus.</title>
        <authorList>
            <person name="Baruah I.K."/>
            <person name="Bukari Y."/>
            <person name="Amoako-Attah I."/>
            <person name="Meinhardt L.W."/>
            <person name="Bailey B.A."/>
            <person name="Cohen S.P."/>
        </authorList>
    </citation>
    <scope>NUCLEOTIDE SEQUENCE [LARGE SCALE GENOMIC DNA]</scope>
    <source>
        <strain evidence="7 8">GH-12</strain>
    </source>
</reference>
<dbReference type="FunFam" id="2.60.40.420:FF:000045">
    <property type="entry name" value="Laccase 2"/>
    <property type="match status" value="1"/>
</dbReference>
<keyword evidence="2" id="KW-0479">Metal-binding</keyword>
<feature type="domain" description="Plastocyanin-like" evidence="5">
    <location>
        <begin position="111"/>
        <end position="251"/>
    </location>
</feature>
<feature type="chain" id="PRO_5043709992" evidence="4">
    <location>
        <begin position="22"/>
        <end position="471"/>
    </location>
</feature>
<dbReference type="Proteomes" id="UP001383192">
    <property type="component" value="Unassembled WGS sequence"/>
</dbReference>
<dbReference type="InterPro" id="IPR011706">
    <property type="entry name" value="Cu-oxidase_C"/>
</dbReference>
<organism evidence="7 8">
    <name type="scientific">Paramarasmius palmivorus</name>
    <dbReference type="NCBI Taxonomy" id="297713"/>
    <lineage>
        <taxon>Eukaryota</taxon>
        <taxon>Fungi</taxon>
        <taxon>Dikarya</taxon>
        <taxon>Basidiomycota</taxon>
        <taxon>Agaricomycotina</taxon>
        <taxon>Agaricomycetes</taxon>
        <taxon>Agaricomycetidae</taxon>
        <taxon>Agaricales</taxon>
        <taxon>Marasmiineae</taxon>
        <taxon>Marasmiaceae</taxon>
        <taxon>Paramarasmius</taxon>
    </lineage>
</organism>
<evidence type="ECO:0000259" key="5">
    <source>
        <dbReference type="Pfam" id="PF00394"/>
    </source>
</evidence>
<dbReference type="PROSITE" id="PS00079">
    <property type="entry name" value="MULTICOPPER_OXIDASE1"/>
    <property type="match status" value="1"/>
</dbReference>
<dbReference type="SUPFAM" id="SSF49503">
    <property type="entry name" value="Cupredoxins"/>
    <property type="match status" value="3"/>
</dbReference>
<sequence>MARLQTLLSFVLLACTVRTYASIGPEADLVISNGVVSPDGFSRSAVLAGGNTMGPLIVGNKGDSLKINVVNKLDDNTMLQSTSIYCDGLRGAIVIYDPQDPYKDMYDVDDESTVITLADWYHEKAKTLVDPTPDSTLINGLGRWKKGGATELAVIQVEQGKRYRMRLVNTACEPDYIFSIDNHAMTVIEADSINHEPVTVNGLRIFIGQRYSFILEANQPVGNYWVRADPSIGDNGFNGGINSAILRYIGAPEAEPANNLVQSFVAAKEPDNMLNEADLHPIENPGAPGEPFPGGVDFALNLHISTSGDHFAINDVEYVSPPLPVLLQVLSGAQKPGSLLPQGSVYELPANSSIEVSITGGGVKGFEHPMHLHGHAFDVVRVAGSDTYNYANPVRRDVVNSGKGGDNVTFRFFTDNPGPWFLHCHIDWHLEVGLAVVFAEGEGDWTEWVDTVPPAWDELCPAYEALAPGDL</sequence>
<feature type="signal peptide" evidence="4">
    <location>
        <begin position="1"/>
        <end position="21"/>
    </location>
</feature>
<evidence type="ECO:0000256" key="4">
    <source>
        <dbReference type="SAM" id="SignalP"/>
    </source>
</evidence>
<comment type="similarity">
    <text evidence="1">Belongs to the multicopper oxidase family.</text>
</comment>
<protein>
    <submittedName>
        <fullName evidence="7">Laccase, multicopper oxidase, benzenediol:oxygen oxidorectuctase</fullName>
    </submittedName>
</protein>
<evidence type="ECO:0000256" key="2">
    <source>
        <dbReference type="ARBA" id="ARBA00022723"/>
    </source>
</evidence>
<dbReference type="InterPro" id="IPR001117">
    <property type="entry name" value="Cu-oxidase_2nd"/>
</dbReference>
<evidence type="ECO:0000256" key="1">
    <source>
        <dbReference type="ARBA" id="ARBA00010609"/>
    </source>
</evidence>
<dbReference type="InterPro" id="IPR002355">
    <property type="entry name" value="Cu_oxidase_Cu_BS"/>
</dbReference>
<dbReference type="Pfam" id="PF00394">
    <property type="entry name" value="Cu-oxidase"/>
    <property type="match status" value="1"/>
</dbReference>
<comment type="caution">
    <text evidence="7">The sequence shown here is derived from an EMBL/GenBank/DDBJ whole genome shotgun (WGS) entry which is preliminary data.</text>
</comment>
<dbReference type="InterPro" id="IPR033138">
    <property type="entry name" value="Cu_oxidase_CS"/>
</dbReference>
<dbReference type="Pfam" id="PF07731">
    <property type="entry name" value="Cu-oxidase_2"/>
    <property type="match status" value="1"/>
</dbReference>
<keyword evidence="3" id="KW-0560">Oxidoreductase</keyword>
<evidence type="ECO:0000259" key="6">
    <source>
        <dbReference type="Pfam" id="PF07731"/>
    </source>
</evidence>
<evidence type="ECO:0000313" key="8">
    <source>
        <dbReference type="Proteomes" id="UP001383192"/>
    </source>
</evidence>
<feature type="domain" description="Plastocyanin-like" evidence="6">
    <location>
        <begin position="318"/>
        <end position="443"/>
    </location>
</feature>
<keyword evidence="8" id="KW-1185">Reference proteome</keyword>
<dbReference type="AlphaFoldDB" id="A0AAW0D3N1"/>
<evidence type="ECO:0000256" key="3">
    <source>
        <dbReference type="ARBA" id="ARBA00023002"/>
    </source>
</evidence>
<dbReference type="GO" id="GO:0005507">
    <property type="term" value="F:copper ion binding"/>
    <property type="evidence" value="ECO:0007669"/>
    <property type="project" value="InterPro"/>
</dbReference>
<proteinExistence type="inferred from homology"/>
<dbReference type="PANTHER" id="PTHR11709">
    <property type="entry name" value="MULTI-COPPER OXIDASE"/>
    <property type="match status" value="1"/>
</dbReference>
<dbReference type="PANTHER" id="PTHR11709:SF511">
    <property type="entry name" value="LACCASE"/>
    <property type="match status" value="1"/>
</dbReference>
<dbReference type="PROSITE" id="PS51257">
    <property type="entry name" value="PROKAR_LIPOPROTEIN"/>
    <property type="match status" value="1"/>
</dbReference>
<accession>A0AAW0D3N1</accession>
<dbReference type="CDD" id="cd13903">
    <property type="entry name" value="CuRO_3_Tv-LCC_like"/>
    <property type="match status" value="1"/>
</dbReference>
<dbReference type="PROSITE" id="PS00080">
    <property type="entry name" value="MULTICOPPER_OXIDASE2"/>
    <property type="match status" value="1"/>
</dbReference>
<gene>
    <name evidence="7" type="primary">lcc3_5</name>
    <name evidence="7" type="ORF">VNI00_007582</name>
</gene>
<dbReference type="InterPro" id="IPR008972">
    <property type="entry name" value="Cupredoxin"/>
</dbReference>
<dbReference type="InterPro" id="IPR045087">
    <property type="entry name" value="Cu-oxidase_fam"/>
</dbReference>
<dbReference type="EMBL" id="JAYKXP010000025">
    <property type="protein sequence ID" value="KAK7045333.1"/>
    <property type="molecule type" value="Genomic_DNA"/>
</dbReference>
<name>A0AAW0D3N1_9AGAR</name>